<organism evidence="2 3">
    <name type="scientific">Echinococcus granulosus</name>
    <name type="common">Hydatid tapeworm</name>
    <dbReference type="NCBI Taxonomy" id="6210"/>
    <lineage>
        <taxon>Eukaryota</taxon>
        <taxon>Metazoa</taxon>
        <taxon>Spiralia</taxon>
        <taxon>Lophotrochozoa</taxon>
        <taxon>Platyhelminthes</taxon>
        <taxon>Cestoda</taxon>
        <taxon>Eucestoda</taxon>
        <taxon>Cyclophyllidea</taxon>
        <taxon>Taeniidae</taxon>
        <taxon>Echinococcus</taxon>
        <taxon>Echinococcus granulosus group</taxon>
    </lineage>
</organism>
<accession>W6UTP8</accession>
<evidence type="ECO:0000256" key="1">
    <source>
        <dbReference type="SAM" id="Phobius"/>
    </source>
</evidence>
<feature type="transmembrane region" description="Helical" evidence="1">
    <location>
        <begin position="14"/>
        <end position="34"/>
    </location>
</feature>
<dbReference type="Proteomes" id="UP000019149">
    <property type="component" value="Unassembled WGS sequence"/>
</dbReference>
<comment type="caution">
    <text evidence="2">The sequence shown here is derived from an EMBL/GenBank/DDBJ whole genome shotgun (WGS) entry which is preliminary data.</text>
</comment>
<proteinExistence type="predicted"/>
<evidence type="ECO:0000313" key="3">
    <source>
        <dbReference type="Proteomes" id="UP000019149"/>
    </source>
</evidence>
<name>W6UTP8_ECHGR</name>
<dbReference type="EMBL" id="APAU02000004">
    <property type="protein sequence ID" value="EUB64016.1"/>
    <property type="molecule type" value="Genomic_DNA"/>
</dbReference>
<keyword evidence="1" id="KW-0812">Transmembrane</keyword>
<sequence>MVKSFIKALSNPSLALFLLFIHRFSVKVTIIYYFDFRFFQKEPLGIPEVSAIRRLLQLFPSSSISKPRDCQISDLQKQLTLLIGQFLVDKHTCAFSIINKLRKVNTPNLAFGQMNRKPSDFAFGDGSATTVFTRERYREVEWYKTLTYKSNHFFPSTGTHLINLPNQVTC</sequence>
<reference evidence="2 3" key="1">
    <citation type="journal article" date="2013" name="Nat. Genet.">
        <title>The genome of the hydatid tapeworm Echinococcus granulosus.</title>
        <authorList>
            <person name="Zheng H."/>
            <person name="Zhang W."/>
            <person name="Zhang L."/>
            <person name="Zhang Z."/>
            <person name="Li J."/>
            <person name="Lu G."/>
            <person name="Zhu Y."/>
            <person name="Wang Y."/>
            <person name="Huang Y."/>
            <person name="Liu J."/>
            <person name="Kang H."/>
            <person name="Chen J."/>
            <person name="Wang L."/>
            <person name="Chen A."/>
            <person name="Yu S."/>
            <person name="Gao Z."/>
            <person name="Jin L."/>
            <person name="Gu W."/>
            <person name="Wang Z."/>
            <person name="Zhao L."/>
            <person name="Shi B."/>
            <person name="Wen H."/>
            <person name="Lin R."/>
            <person name="Jones M.K."/>
            <person name="Brejova B."/>
            <person name="Vinar T."/>
            <person name="Zhao G."/>
            <person name="McManus D.P."/>
            <person name="Chen Z."/>
            <person name="Zhou Y."/>
            <person name="Wang S."/>
        </authorList>
    </citation>
    <scope>NUCLEOTIDE SEQUENCE [LARGE SCALE GENOMIC DNA]</scope>
</reference>
<keyword evidence="3" id="KW-1185">Reference proteome</keyword>
<keyword evidence="1" id="KW-1133">Transmembrane helix</keyword>
<dbReference type="KEGG" id="egl:EGR_01144"/>
<dbReference type="AlphaFoldDB" id="W6UTP8"/>
<dbReference type="CTD" id="36336859"/>
<evidence type="ECO:0000313" key="2">
    <source>
        <dbReference type="EMBL" id="EUB64016.1"/>
    </source>
</evidence>
<protein>
    <submittedName>
        <fullName evidence="2">Uncharacterized protein</fullName>
    </submittedName>
</protein>
<dbReference type="GeneID" id="36336859"/>
<dbReference type="RefSeq" id="XP_024355212.1">
    <property type="nucleotide sequence ID" value="XM_024490393.1"/>
</dbReference>
<keyword evidence="1" id="KW-0472">Membrane</keyword>
<gene>
    <name evidence="2" type="ORF">EGR_01144</name>
</gene>